<dbReference type="Pfam" id="PF00550">
    <property type="entry name" value="PP-binding"/>
    <property type="match status" value="1"/>
</dbReference>
<dbReference type="Gene3D" id="3.30.300.30">
    <property type="match status" value="1"/>
</dbReference>
<dbReference type="RefSeq" id="WP_392882679.1">
    <property type="nucleotide sequence ID" value="NZ_JBICZW010000010.1"/>
</dbReference>
<dbReference type="Gene3D" id="3.40.50.12780">
    <property type="entry name" value="N-terminal domain of ligase-like"/>
    <property type="match status" value="1"/>
</dbReference>
<dbReference type="PANTHER" id="PTHR45527">
    <property type="entry name" value="NONRIBOSOMAL PEPTIDE SYNTHETASE"/>
    <property type="match status" value="1"/>
</dbReference>
<dbReference type="InterPro" id="IPR001242">
    <property type="entry name" value="Condensation_dom"/>
</dbReference>
<dbReference type="SUPFAM" id="SSF56801">
    <property type="entry name" value="Acetyl-CoA synthetase-like"/>
    <property type="match status" value="1"/>
</dbReference>
<dbReference type="Gene3D" id="3.30.559.10">
    <property type="entry name" value="Chloramphenicol acetyltransferase-like domain"/>
    <property type="match status" value="1"/>
</dbReference>
<dbReference type="PROSITE" id="PS00455">
    <property type="entry name" value="AMP_BINDING"/>
    <property type="match status" value="1"/>
</dbReference>
<sequence>MVTSGVEPPAGAVEGNAGVLSVGQERLWFLDQLEPGDPAYNIPYVLRLGGALDAAALGRALDGVVARHEALRTRFPAEDGRPSAVVDAPGPVPLDRRDLRGAGARETAGTLASLTNAGFDLAAGPLLRAALLRTGDEEHLLCLVLHHIVADGWSLGLLRAELADHYAAYGEGREPALPAVPSYRAHAAAERAWLDGPEAARALAHWREHLSGAPALELPLDLPRPAAPSSSGAYHTRVLRGIGPALDAFARAHRVTPFMVLATAYTSVLHRSTGQDDFCVGVPTAARDTVDSERTIGYFSSALVLRADFAGAPTFAAALRKTRSDWLRALTHRRVPFERLTEELRPERDAGRTPVFQTLLAVHTHEGGALGEQGFADLTCTETDGGHTAAKFELGLDIRPDGDDLHAVFGYRTDLLHARTAAAFGSRFETLLRAALAAPETPVHRLPLLDADELRLLADGSRGPGPAGPAAPTVLRAVDLAAAERPGALAVVGPDESLTRGALADASRALAARMAAHGVTRGDLVALCLPRGPRAVVAMLAAWRLGAGYLPLDPAYPASRLAFMLADSGAALLVTLDGTLPDGFPERTPGSVPEGTPGSVPGGIPLLSLLPGPAEPVPGAPPEPAAGDGAGPDDPAYLIYTSGSTGTPKGVLVPHRALAARVAWMREGYGLTGDDRVLQYATLSFDTSAEELFPALAAGAVLVTARPDTTLPDQLAEPYAAGVTVLDLPTPYWHHLVADLDETPWPDRLRLLVLGADQVQPHAVAAWRARFGDRVRLVNSYGPTETTIIATTAVLGDGDATARPPIGRPIGATTVAVLDRHGGPVPPGTPGELVIGGAGVTDGYLGRPGATARAFVPDPDGPPGARRYRTGDLVRRRADGELEFLGRIDDQVKVRGYRVEPGEVEAALLELPGVGRAVVTARGDVLVAHVVPVPDAPAPDADALRGGLAAVLPPHAVPHAFVLLDALPLTPNGKLDRAALPAPDAGAAPRAVHVPPRTEAEELVADVWGEVLGVAGIGAHDDFFALGGHSLLATRVVARVRAAVDLSVPLRALFAHRTVAAFAEAVEAALAAEIDTLSEAAAVELLAAQDALEGSRPTS</sequence>
<dbReference type="CDD" id="cd19531">
    <property type="entry name" value="LCL_NRPS-like"/>
    <property type="match status" value="1"/>
</dbReference>
<keyword evidence="2" id="KW-0596">Phosphopantetheine</keyword>
<dbReference type="InterPro" id="IPR000873">
    <property type="entry name" value="AMP-dep_synth/lig_dom"/>
</dbReference>
<protein>
    <submittedName>
        <fullName evidence="6">Amino acid adenylation domain-containing protein</fullName>
    </submittedName>
</protein>
<dbReference type="Proteomes" id="UP001604282">
    <property type="component" value="Unassembled WGS sequence"/>
</dbReference>
<keyword evidence="7" id="KW-1185">Reference proteome</keyword>
<name>A0ABW7BTE1_9ACTN</name>
<dbReference type="InterPro" id="IPR020806">
    <property type="entry name" value="PKS_PP-bd"/>
</dbReference>
<evidence type="ECO:0000256" key="2">
    <source>
        <dbReference type="ARBA" id="ARBA00022450"/>
    </source>
</evidence>
<reference evidence="6 7" key="1">
    <citation type="submission" date="2024-10" db="EMBL/GenBank/DDBJ databases">
        <title>The Natural Products Discovery Center: Release of the First 8490 Sequenced Strains for Exploring Actinobacteria Biosynthetic Diversity.</title>
        <authorList>
            <person name="Kalkreuter E."/>
            <person name="Kautsar S.A."/>
            <person name="Yang D."/>
            <person name="Bader C.D."/>
            <person name="Teijaro C.N."/>
            <person name="Fluegel L."/>
            <person name="Davis C.M."/>
            <person name="Simpson J.R."/>
            <person name="Lauterbach L."/>
            <person name="Steele A.D."/>
            <person name="Gui C."/>
            <person name="Meng S."/>
            <person name="Li G."/>
            <person name="Viehrig K."/>
            <person name="Ye F."/>
            <person name="Su P."/>
            <person name="Kiefer A.F."/>
            <person name="Nichols A."/>
            <person name="Cepeda A.J."/>
            <person name="Yan W."/>
            <person name="Fan B."/>
            <person name="Jiang Y."/>
            <person name="Adhikari A."/>
            <person name="Zheng C.-J."/>
            <person name="Schuster L."/>
            <person name="Cowan T.M."/>
            <person name="Smanski M.J."/>
            <person name="Chevrette M.G."/>
            <person name="De Carvalho L.P.S."/>
            <person name="Shen B."/>
        </authorList>
    </citation>
    <scope>NUCLEOTIDE SEQUENCE [LARGE SCALE GENOMIC DNA]</scope>
    <source>
        <strain evidence="6 7">NPDC048229</strain>
    </source>
</reference>
<evidence type="ECO:0000256" key="3">
    <source>
        <dbReference type="ARBA" id="ARBA00022553"/>
    </source>
</evidence>
<comment type="caution">
    <text evidence="6">The sequence shown here is derived from an EMBL/GenBank/DDBJ whole genome shotgun (WGS) entry which is preliminary data.</text>
</comment>
<dbReference type="PROSITE" id="PS50075">
    <property type="entry name" value="CARRIER"/>
    <property type="match status" value="1"/>
</dbReference>
<dbReference type="SMART" id="SM00823">
    <property type="entry name" value="PKS_PP"/>
    <property type="match status" value="1"/>
</dbReference>
<dbReference type="InterPro" id="IPR020845">
    <property type="entry name" value="AMP-binding_CS"/>
</dbReference>
<dbReference type="PANTHER" id="PTHR45527:SF1">
    <property type="entry name" value="FATTY ACID SYNTHASE"/>
    <property type="match status" value="1"/>
</dbReference>
<dbReference type="Gene3D" id="3.30.559.30">
    <property type="entry name" value="Nonribosomal peptide synthetase, condensation domain"/>
    <property type="match status" value="1"/>
</dbReference>
<dbReference type="InterPro" id="IPR010071">
    <property type="entry name" value="AA_adenyl_dom"/>
</dbReference>
<proteinExistence type="predicted"/>
<feature type="compositionally biased region" description="Pro residues" evidence="4">
    <location>
        <begin position="613"/>
        <end position="624"/>
    </location>
</feature>
<evidence type="ECO:0000256" key="4">
    <source>
        <dbReference type="SAM" id="MobiDB-lite"/>
    </source>
</evidence>
<dbReference type="InterPro" id="IPR009081">
    <property type="entry name" value="PP-bd_ACP"/>
</dbReference>
<evidence type="ECO:0000256" key="1">
    <source>
        <dbReference type="ARBA" id="ARBA00001957"/>
    </source>
</evidence>
<dbReference type="InterPro" id="IPR036736">
    <property type="entry name" value="ACP-like_sf"/>
</dbReference>
<dbReference type="SUPFAM" id="SSF47336">
    <property type="entry name" value="ACP-like"/>
    <property type="match status" value="1"/>
</dbReference>
<dbReference type="CDD" id="cd05930">
    <property type="entry name" value="A_NRPS"/>
    <property type="match status" value="1"/>
</dbReference>
<organism evidence="6 7">
    <name type="scientific">Streptomyces omiyaensis</name>
    <dbReference type="NCBI Taxonomy" id="68247"/>
    <lineage>
        <taxon>Bacteria</taxon>
        <taxon>Bacillati</taxon>
        <taxon>Actinomycetota</taxon>
        <taxon>Actinomycetes</taxon>
        <taxon>Kitasatosporales</taxon>
        <taxon>Streptomycetaceae</taxon>
        <taxon>Streptomyces</taxon>
    </lineage>
</organism>
<dbReference type="InterPro" id="IPR023213">
    <property type="entry name" value="CAT-like_dom_sf"/>
</dbReference>
<gene>
    <name evidence="6" type="ORF">ACGFYS_17790</name>
</gene>
<evidence type="ECO:0000259" key="5">
    <source>
        <dbReference type="PROSITE" id="PS50075"/>
    </source>
</evidence>
<keyword evidence="3" id="KW-0597">Phosphoprotein</keyword>
<accession>A0ABW7BTE1</accession>
<comment type="cofactor">
    <cofactor evidence="1">
        <name>pantetheine 4'-phosphate</name>
        <dbReference type="ChEBI" id="CHEBI:47942"/>
    </cofactor>
</comment>
<dbReference type="InterPro" id="IPR045851">
    <property type="entry name" value="AMP-bd_C_sf"/>
</dbReference>
<dbReference type="Gene3D" id="1.10.1200.10">
    <property type="entry name" value="ACP-like"/>
    <property type="match status" value="1"/>
</dbReference>
<dbReference type="PROSITE" id="PS00012">
    <property type="entry name" value="PHOSPHOPANTETHEINE"/>
    <property type="match status" value="1"/>
</dbReference>
<dbReference type="Pfam" id="PF13193">
    <property type="entry name" value="AMP-binding_C"/>
    <property type="match status" value="1"/>
</dbReference>
<feature type="region of interest" description="Disordered" evidence="4">
    <location>
        <begin position="79"/>
        <end position="98"/>
    </location>
</feature>
<dbReference type="EMBL" id="JBICZW010000010">
    <property type="protein sequence ID" value="MFG3190783.1"/>
    <property type="molecule type" value="Genomic_DNA"/>
</dbReference>
<evidence type="ECO:0000313" key="6">
    <source>
        <dbReference type="EMBL" id="MFG3190783.1"/>
    </source>
</evidence>
<evidence type="ECO:0000313" key="7">
    <source>
        <dbReference type="Proteomes" id="UP001604282"/>
    </source>
</evidence>
<dbReference type="InterPro" id="IPR006162">
    <property type="entry name" value="Ppantetheine_attach_site"/>
</dbReference>
<dbReference type="SUPFAM" id="SSF52777">
    <property type="entry name" value="CoA-dependent acyltransferases"/>
    <property type="match status" value="2"/>
</dbReference>
<feature type="domain" description="Carrier" evidence="5">
    <location>
        <begin position="995"/>
        <end position="1070"/>
    </location>
</feature>
<dbReference type="InterPro" id="IPR025110">
    <property type="entry name" value="AMP-bd_C"/>
</dbReference>
<dbReference type="Pfam" id="PF00668">
    <property type="entry name" value="Condensation"/>
    <property type="match status" value="1"/>
</dbReference>
<dbReference type="Pfam" id="PF00501">
    <property type="entry name" value="AMP-binding"/>
    <property type="match status" value="1"/>
</dbReference>
<dbReference type="InterPro" id="IPR042099">
    <property type="entry name" value="ANL_N_sf"/>
</dbReference>
<feature type="region of interest" description="Disordered" evidence="4">
    <location>
        <begin position="611"/>
        <end position="634"/>
    </location>
</feature>
<dbReference type="NCBIfam" id="TIGR01733">
    <property type="entry name" value="AA-adenyl-dom"/>
    <property type="match status" value="1"/>
</dbReference>